<organism evidence="2 3">
    <name type="scientific">Elysia crispata</name>
    <name type="common">lettuce slug</name>
    <dbReference type="NCBI Taxonomy" id="231223"/>
    <lineage>
        <taxon>Eukaryota</taxon>
        <taxon>Metazoa</taxon>
        <taxon>Spiralia</taxon>
        <taxon>Lophotrochozoa</taxon>
        <taxon>Mollusca</taxon>
        <taxon>Gastropoda</taxon>
        <taxon>Heterobranchia</taxon>
        <taxon>Euthyneura</taxon>
        <taxon>Panpulmonata</taxon>
        <taxon>Sacoglossa</taxon>
        <taxon>Placobranchoidea</taxon>
        <taxon>Plakobranchidae</taxon>
        <taxon>Elysia</taxon>
    </lineage>
</organism>
<evidence type="ECO:0000313" key="3">
    <source>
        <dbReference type="Proteomes" id="UP001283361"/>
    </source>
</evidence>
<gene>
    <name evidence="2" type="ORF">RRG08_061890</name>
</gene>
<dbReference type="PANTHER" id="PTHR31630:SF6">
    <property type="entry name" value="PHYTANOYL-COA DIOXYGENASE-RELATED"/>
    <property type="match status" value="1"/>
</dbReference>
<keyword evidence="3" id="KW-1185">Reference proteome</keyword>
<sequence length="684" mass="80013">MFTQQNREELETQGVTVVKNVISEEDCDRHQQFFRNWLKKFSEGQWPQTSNSLIQGYSSGHLQPAWEVRLRAKPVFAQVWGTHKLLTSMDFIAIGRPPEDGEEKFWAEGDNWLHVGQSADRVGLHAYQGAIYLENCEEEDWTFEVLESSHTLFDEFMGRTNQRRCRNINGPDLDWFKSKGCKKRRVPCPKGGIVLWDSRLVHANARPVEGRQHPGRWRFVVFVCMTPAIWASPADLEVKRQAYEERKLTAHWPSQGVKIAIDSLNYVQSGDPITLHDLPEVAKTDDAKRLVEQRFSLRSFLKTVSHKRHDWGPSSKHDLFFIVAKLALEQEQSRMFTQQNREELETQGVTVVKNVISEEDCDRHQQFFRSWLKKFPEGHWPQSRNSLIQRYRSGHLQPAWEVRLAAKSVFSQVWETNKLLSSMDAIAIGRPPEESEETFWAEEDNWLHVDQSADRVGLHAYQGAVYLEDCEEEDWTFEVIEKSHIYFDEFMERTNQWRCRNVNDHDLDWFKSKGCKRRRIPCPKGGIVLWDSRLFHANARPVEGRQHPDRWRFVVFVCMGPAAWASPSDLEVKRRAYEEQKLTTHWPSEEVYTFPTFIKHGKAKDPIESPDLPEVAKTDDAKRLVGILSYDEEEDDSVVEGAESKMKFRPKWNREQWAFHKEEFEKGNAKNKPREGRKAAFKAR</sequence>
<dbReference type="SUPFAM" id="SSF51197">
    <property type="entry name" value="Clavaminate synthase-like"/>
    <property type="match status" value="2"/>
</dbReference>
<protein>
    <submittedName>
        <fullName evidence="2">Uncharacterized protein</fullName>
    </submittedName>
</protein>
<dbReference type="Gene3D" id="2.60.120.620">
    <property type="entry name" value="q2cbj1_9rhob like domain"/>
    <property type="match status" value="2"/>
</dbReference>
<evidence type="ECO:0000313" key="2">
    <source>
        <dbReference type="EMBL" id="KAK3696115.1"/>
    </source>
</evidence>
<reference evidence="2" key="1">
    <citation type="journal article" date="2023" name="G3 (Bethesda)">
        <title>A reference genome for the long-term kleptoplast-retaining sea slug Elysia crispata morphotype clarki.</title>
        <authorList>
            <person name="Eastman K.E."/>
            <person name="Pendleton A.L."/>
            <person name="Shaikh M.A."/>
            <person name="Suttiyut T."/>
            <person name="Ogas R."/>
            <person name="Tomko P."/>
            <person name="Gavelis G."/>
            <person name="Widhalm J.R."/>
            <person name="Wisecaver J.H."/>
        </authorList>
    </citation>
    <scope>NUCLEOTIDE SEQUENCE</scope>
    <source>
        <strain evidence="2">ECLA1</strain>
    </source>
</reference>
<dbReference type="Proteomes" id="UP001283361">
    <property type="component" value="Unassembled WGS sequence"/>
</dbReference>
<dbReference type="Pfam" id="PF05721">
    <property type="entry name" value="PhyH"/>
    <property type="match status" value="1"/>
</dbReference>
<feature type="region of interest" description="Disordered" evidence="1">
    <location>
        <begin position="663"/>
        <end position="684"/>
    </location>
</feature>
<name>A0AAE0XMC3_9GAST</name>
<dbReference type="InterPro" id="IPR008775">
    <property type="entry name" value="Phytyl_CoA_dOase-like"/>
</dbReference>
<proteinExistence type="predicted"/>
<evidence type="ECO:0000256" key="1">
    <source>
        <dbReference type="SAM" id="MobiDB-lite"/>
    </source>
</evidence>
<feature type="compositionally biased region" description="Basic and acidic residues" evidence="1">
    <location>
        <begin position="663"/>
        <end position="678"/>
    </location>
</feature>
<comment type="caution">
    <text evidence="2">The sequence shown here is derived from an EMBL/GenBank/DDBJ whole genome shotgun (WGS) entry which is preliminary data.</text>
</comment>
<accession>A0AAE0XMC3</accession>
<dbReference type="AlphaFoldDB" id="A0AAE0XMC3"/>
<dbReference type="EMBL" id="JAWDGP010008055">
    <property type="protein sequence ID" value="KAK3696115.1"/>
    <property type="molecule type" value="Genomic_DNA"/>
</dbReference>
<dbReference type="PANTHER" id="PTHR31630">
    <property type="entry name" value="PHYTANOYL-COA DIOXYGENASE-RELATED-RELATED"/>
    <property type="match status" value="1"/>
</dbReference>